<dbReference type="RefSeq" id="WP_041502129.1">
    <property type="nucleotide sequence ID" value="NZ_JPIT01000007.1"/>
</dbReference>
<reference evidence="9 12" key="1">
    <citation type="submission" date="2014-07" db="EMBL/GenBank/DDBJ databases">
        <title>Porphyromonadaceae bacterium OUH 308042 = ATCC BAA-2681 = DSM 28342 draft genome.</title>
        <authorList>
            <person name="Sydenham T.V."/>
            <person name="Hasman H."/>
            <person name="Justensen U.S."/>
        </authorList>
    </citation>
    <scope>NUCLEOTIDE SEQUENCE [LARGE SCALE GENOMIC DNA]</scope>
    <source>
        <strain evidence="9 12">OUH 308042</strain>
    </source>
</reference>
<dbReference type="NCBIfam" id="TIGR01198">
    <property type="entry name" value="pgl"/>
    <property type="match status" value="1"/>
</dbReference>
<keyword evidence="7" id="KW-0378">Hydrolase</keyword>
<dbReference type="CDD" id="cd01400">
    <property type="entry name" value="6PGL"/>
    <property type="match status" value="1"/>
</dbReference>
<name>A0A0C3RD11_9PORP</name>
<dbReference type="SUPFAM" id="SSF100950">
    <property type="entry name" value="NagB/RpiA/CoA transferase-like"/>
    <property type="match status" value="1"/>
</dbReference>
<sequence>MKIETLTTAEEALRSLSEKLISIIGQSRVNPFHIALSGGKTAQTLFKIWTKEYKERIPWDILRFYWVDERCVAPDDDESNFKHAEQLLFHPLEIPIDHIHRIWGEQDPNIEAERYSEMVKWELPGYSDLPRFNCIILGVGTDGHTASIFPESSNLLTDRRCYAVSQHPATGQKRISMTGPLILQGKHILVPILDPEKKEIMEHIVRGEGDFPALYLLSKAHNACIYTDQII</sequence>
<dbReference type="InterPro" id="IPR037171">
    <property type="entry name" value="NagB/RpiA_transferase-like"/>
</dbReference>
<keyword evidence="12" id="KW-1185">Reference proteome</keyword>
<proteinExistence type="inferred from homology"/>
<gene>
    <name evidence="7" type="primary">pgl</name>
    <name evidence="9" type="ORF">BA92_11645</name>
    <name evidence="10" type="ORF">IE90_01605</name>
</gene>
<feature type="domain" description="Glucosamine/galactosamine-6-phosphate isomerase" evidence="8">
    <location>
        <begin position="9"/>
        <end position="216"/>
    </location>
</feature>
<organism evidence="9 12">
    <name type="scientific">Sanguibacteroides justesenii</name>
    <dbReference type="NCBI Taxonomy" id="1547597"/>
    <lineage>
        <taxon>Bacteria</taxon>
        <taxon>Pseudomonadati</taxon>
        <taxon>Bacteroidota</taxon>
        <taxon>Bacteroidia</taxon>
        <taxon>Bacteroidales</taxon>
        <taxon>Porphyromonadaceae</taxon>
        <taxon>Sanguibacteroides</taxon>
    </lineage>
</organism>
<dbReference type="InterPro" id="IPR005900">
    <property type="entry name" value="6-phosphogluconolactonase_DevB"/>
</dbReference>
<dbReference type="UniPathway" id="UPA00115">
    <property type="reaction ID" value="UER00409"/>
</dbReference>
<evidence type="ECO:0000313" key="11">
    <source>
        <dbReference type="Proteomes" id="UP000031937"/>
    </source>
</evidence>
<protein>
    <recommendedName>
        <fullName evidence="6 7">6-phosphogluconolactonase</fullName>
        <shortName evidence="7">6PGL</shortName>
        <ecNumber evidence="5 7">3.1.1.31</ecNumber>
    </recommendedName>
</protein>
<comment type="pathway">
    <text evidence="3 7">Carbohydrate degradation; pentose phosphate pathway; D-ribulose 5-phosphate from D-glucose 6-phosphate (oxidative stage): step 2/3.</text>
</comment>
<evidence type="ECO:0000256" key="6">
    <source>
        <dbReference type="ARBA" id="ARBA00020337"/>
    </source>
</evidence>
<evidence type="ECO:0000256" key="2">
    <source>
        <dbReference type="ARBA" id="ARBA00002681"/>
    </source>
</evidence>
<evidence type="ECO:0000256" key="4">
    <source>
        <dbReference type="ARBA" id="ARBA00010662"/>
    </source>
</evidence>
<evidence type="ECO:0000313" key="12">
    <source>
        <dbReference type="Proteomes" id="UP000031980"/>
    </source>
</evidence>
<evidence type="ECO:0000313" key="10">
    <source>
        <dbReference type="EMBL" id="KIO47309.1"/>
    </source>
</evidence>
<dbReference type="AlphaFoldDB" id="A0A0C3RD11"/>
<dbReference type="InterPro" id="IPR006148">
    <property type="entry name" value="Glc/Gal-6P_isomerase"/>
</dbReference>
<dbReference type="PANTHER" id="PTHR11054:SF0">
    <property type="entry name" value="6-PHOSPHOGLUCONOLACTONASE"/>
    <property type="match status" value="1"/>
</dbReference>
<comment type="caution">
    <text evidence="9">The sequence shown here is derived from an EMBL/GenBank/DDBJ whole genome shotgun (WGS) entry which is preliminary data.</text>
</comment>
<dbReference type="GO" id="GO:0006098">
    <property type="term" value="P:pentose-phosphate shunt"/>
    <property type="evidence" value="ECO:0007669"/>
    <property type="project" value="UniProtKB-UniPathway"/>
</dbReference>
<dbReference type="EMBL" id="JPIU01000040">
    <property type="protein sequence ID" value="KIO44031.1"/>
    <property type="molecule type" value="Genomic_DNA"/>
</dbReference>
<accession>A0A0C3RD11</accession>
<evidence type="ECO:0000259" key="8">
    <source>
        <dbReference type="Pfam" id="PF01182"/>
    </source>
</evidence>
<dbReference type="EC" id="3.1.1.31" evidence="5 7"/>
<dbReference type="Pfam" id="PF01182">
    <property type="entry name" value="Glucosamine_iso"/>
    <property type="match status" value="1"/>
</dbReference>
<evidence type="ECO:0000256" key="3">
    <source>
        <dbReference type="ARBA" id="ARBA00004961"/>
    </source>
</evidence>
<dbReference type="PANTHER" id="PTHR11054">
    <property type="entry name" value="6-PHOSPHOGLUCONOLACTONASE"/>
    <property type="match status" value="1"/>
</dbReference>
<dbReference type="Proteomes" id="UP000031937">
    <property type="component" value="Unassembled WGS sequence"/>
</dbReference>
<evidence type="ECO:0000313" key="9">
    <source>
        <dbReference type="EMBL" id="KIO44031.1"/>
    </source>
</evidence>
<comment type="catalytic activity">
    <reaction evidence="1 7">
        <text>6-phospho-D-glucono-1,5-lactone + H2O = 6-phospho-D-gluconate + H(+)</text>
        <dbReference type="Rhea" id="RHEA:12556"/>
        <dbReference type="ChEBI" id="CHEBI:15377"/>
        <dbReference type="ChEBI" id="CHEBI:15378"/>
        <dbReference type="ChEBI" id="CHEBI:57955"/>
        <dbReference type="ChEBI" id="CHEBI:58759"/>
        <dbReference type="EC" id="3.1.1.31"/>
    </reaction>
</comment>
<comment type="similarity">
    <text evidence="4 7">Belongs to the glucosamine/galactosamine-6-phosphate isomerase family. 6-phosphogluconolactonase subfamily.</text>
</comment>
<dbReference type="InterPro" id="IPR039104">
    <property type="entry name" value="6PGL"/>
</dbReference>
<evidence type="ECO:0000256" key="1">
    <source>
        <dbReference type="ARBA" id="ARBA00000832"/>
    </source>
</evidence>
<dbReference type="GO" id="GO:0005975">
    <property type="term" value="P:carbohydrate metabolic process"/>
    <property type="evidence" value="ECO:0007669"/>
    <property type="project" value="UniProtKB-UniRule"/>
</dbReference>
<dbReference type="OrthoDB" id="9810967at2"/>
<reference evidence="10 11" key="2">
    <citation type="submission" date="2014-07" db="EMBL/GenBank/DDBJ databases">
        <title>Porphyromonadaceae bacterium OUH 334697 = ATCC BAA-2682 = DSM 28341 draft genome.</title>
        <authorList>
            <person name="Sydenham T.V."/>
            <person name="Hasman H."/>
            <person name="Justesen U.S."/>
        </authorList>
    </citation>
    <scope>NUCLEOTIDE SEQUENCE [LARGE SCALE GENOMIC DNA]</scope>
    <source>
        <strain evidence="10 11">OUH 334697</strain>
    </source>
</reference>
<dbReference type="Gene3D" id="3.40.50.1360">
    <property type="match status" value="1"/>
</dbReference>
<evidence type="ECO:0000256" key="7">
    <source>
        <dbReference type="RuleBase" id="RU365095"/>
    </source>
</evidence>
<dbReference type="GO" id="GO:0017057">
    <property type="term" value="F:6-phosphogluconolactonase activity"/>
    <property type="evidence" value="ECO:0007669"/>
    <property type="project" value="UniProtKB-UniRule"/>
</dbReference>
<evidence type="ECO:0000256" key="5">
    <source>
        <dbReference type="ARBA" id="ARBA00013198"/>
    </source>
</evidence>
<dbReference type="Proteomes" id="UP000031980">
    <property type="component" value="Unassembled WGS sequence"/>
</dbReference>
<dbReference type="EMBL" id="JPIT01000007">
    <property type="protein sequence ID" value="KIO47309.1"/>
    <property type="molecule type" value="Genomic_DNA"/>
</dbReference>
<comment type="function">
    <text evidence="2 7">Hydrolysis of 6-phosphogluconolactone to 6-phosphogluconate.</text>
</comment>